<reference evidence="2 3" key="1">
    <citation type="submission" date="2020-02" db="EMBL/GenBank/DDBJ databases">
        <title>Newly sequenced genome of strain CSTR1 showed variability in Candidatus Kuenenia stuttgartiensis genomes.</title>
        <authorList>
            <person name="Ding C."/>
            <person name="Adrian L."/>
        </authorList>
    </citation>
    <scope>NUCLEOTIDE SEQUENCE [LARGE SCALE GENOMIC DNA]</scope>
    <source>
        <strain evidence="2 3">CSTR1</strain>
    </source>
</reference>
<organism evidence="2 3">
    <name type="scientific">Kuenenia stuttgartiensis</name>
    <dbReference type="NCBI Taxonomy" id="174633"/>
    <lineage>
        <taxon>Bacteria</taxon>
        <taxon>Pseudomonadati</taxon>
        <taxon>Planctomycetota</taxon>
        <taxon>Candidatus Brocadiia</taxon>
        <taxon>Candidatus Brocadiales</taxon>
        <taxon>Candidatus Brocadiaceae</taxon>
        <taxon>Candidatus Kuenenia</taxon>
    </lineage>
</organism>
<name>A0A6G7GQQ6_KUEST</name>
<proteinExistence type="predicted"/>
<feature type="region of interest" description="Disordered" evidence="1">
    <location>
        <begin position="1"/>
        <end position="22"/>
    </location>
</feature>
<evidence type="ECO:0000256" key="1">
    <source>
        <dbReference type="SAM" id="MobiDB-lite"/>
    </source>
</evidence>
<gene>
    <name evidence="2" type="ORF">KsCSTR_25390</name>
</gene>
<sequence>MINSELLKKNRNKVSTDPSDRKTQELLENHLIQGTPYLIIDSVLKNG</sequence>
<evidence type="ECO:0000313" key="3">
    <source>
        <dbReference type="Proteomes" id="UP000501926"/>
    </source>
</evidence>
<dbReference type="EMBL" id="CP049055">
    <property type="protein sequence ID" value="QII11918.1"/>
    <property type="molecule type" value="Genomic_DNA"/>
</dbReference>
<dbReference type="Proteomes" id="UP000501926">
    <property type="component" value="Chromosome"/>
</dbReference>
<protein>
    <submittedName>
        <fullName evidence="2">Uncharacterized protein</fullName>
    </submittedName>
</protein>
<dbReference type="AlphaFoldDB" id="A0A6G7GQQ6"/>
<evidence type="ECO:0000313" key="2">
    <source>
        <dbReference type="EMBL" id="QII11918.1"/>
    </source>
</evidence>
<accession>A0A6G7GQQ6</accession>